<keyword evidence="3" id="KW-0732">Signal</keyword>
<reference evidence="6 7" key="1">
    <citation type="submission" date="2018-05" db="EMBL/GenBank/DDBJ databases">
        <title>Genomic Encyclopedia of Type Strains, Phase IV (KMG-IV): sequencing the most valuable type-strain genomes for metagenomic binning, comparative biology and taxonomic classification.</title>
        <authorList>
            <person name="Goeker M."/>
        </authorList>
    </citation>
    <scope>NUCLEOTIDE SEQUENCE [LARGE SCALE GENOMIC DNA]</scope>
    <source>
        <strain evidence="6 7">DSM 24906</strain>
    </source>
</reference>
<accession>A0AA45C8A8</accession>
<comment type="similarity">
    <text evidence="5">Belongs to the FlgI family.</text>
</comment>
<comment type="subunit">
    <text evidence="5">The basal body constitutes a major portion of the flagellar organelle and consists of four rings (L,P,S, and M) mounted on a central rod.</text>
</comment>
<keyword evidence="4 5" id="KW-0975">Bacterial flagellum</keyword>
<dbReference type="GO" id="GO:0030288">
    <property type="term" value="C:outer membrane-bounded periplasmic space"/>
    <property type="evidence" value="ECO:0007669"/>
    <property type="project" value="InterPro"/>
</dbReference>
<dbReference type="InterPro" id="IPR001782">
    <property type="entry name" value="Flag_FlgI"/>
</dbReference>
<evidence type="ECO:0000256" key="2">
    <source>
        <dbReference type="ARBA" id="ARBA00004117"/>
    </source>
</evidence>
<dbReference type="AlphaFoldDB" id="A0AA45C8A8"/>
<dbReference type="GO" id="GO:0071973">
    <property type="term" value="P:bacterial-type flagellum-dependent cell motility"/>
    <property type="evidence" value="ECO:0007669"/>
    <property type="project" value="InterPro"/>
</dbReference>
<evidence type="ECO:0000313" key="6">
    <source>
        <dbReference type="EMBL" id="PWJ96114.1"/>
    </source>
</evidence>
<proteinExistence type="inferred from homology"/>
<evidence type="ECO:0000256" key="4">
    <source>
        <dbReference type="ARBA" id="ARBA00023143"/>
    </source>
</evidence>
<dbReference type="Pfam" id="PF02119">
    <property type="entry name" value="FlgI"/>
    <property type="match status" value="1"/>
</dbReference>
<dbReference type="HAMAP" id="MF_00416">
    <property type="entry name" value="FlgI"/>
    <property type="match status" value="1"/>
</dbReference>
<dbReference type="PRINTS" id="PR01010">
    <property type="entry name" value="FLGPRINGFLGI"/>
</dbReference>
<dbReference type="Proteomes" id="UP000245921">
    <property type="component" value="Unassembled WGS sequence"/>
</dbReference>
<keyword evidence="7" id="KW-1185">Reference proteome</keyword>
<comment type="caution">
    <text evidence="6">The sequence shown here is derived from an EMBL/GenBank/DDBJ whole genome shotgun (WGS) entry which is preliminary data.</text>
</comment>
<evidence type="ECO:0000256" key="1">
    <source>
        <dbReference type="ARBA" id="ARBA00002591"/>
    </source>
</evidence>
<dbReference type="PANTHER" id="PTHR30381">
    <property type="entry name" value="FLAGELLAR P-RING PERIPLASMIC PROTEIN FLGI"/>
    <property type="match status" value="1"/>
</dbReference>
<evidence type="ECO:0000256" key="5">
    <source>
        <dbReference type="HAMAP-Rule" id="MF_00416"/>
    </source>
</evidence>
<dbReference type="RefSeq" id="WP_109603737.1">
    <property type="nucleotide sequence ID" value="NZ_QGGI01000002.1"/>
</dbReference>
<dbReference type="GO" id="GO:0005198">
    <property type="term" value="F:structural molecule activity"/>
    <property type="evidence" value="ECO:0007669"/>
    <property type="project" value="InterPro"/>
</dbReference>
<keyword evidence="6" id="KW-0966">Cell projection</keyword>
<dbReference type="EMBL" id="QGGI01000002">
    <property type="protein sequence ID" value="PWJ96114.1"/>
    <property type="molecule type" value="Genomic_DNA"/>
</dbReference>
<dbReference type="GO" id="GO:0009428">
    <property type="term" value="C:bacterial-type flagellum basal body, distal rod, P ring"/>
    <property type="evidence" value="ECO:0007669"/>
    <property type="project" value="InterPro"/>
</dbReference>
<gene>
    <name evidence="5" type="primary">flgI</name>
    <name evidence="6" type="ORF">C7380_10221</name>
</gene>
<comment type="subcellular location">
    <subcellularLocation>
        <location evidence="2 5">Bacterial flagellum basal body</location>
    </subcellularLocation>
</comment>
<comment type="function">
    <text evidence="1 5">Assembles around the rod to form the L-ring and probably protects the motor/basal body from shearing forces during rotation.</text>
</comment>
<evidence type="ECO:0000313" key="7">
    <source>
        <dbReference type="Proteomes" id="UP000245921"/>
    </source>
</evidence>
<evidence type="ECO:0000256" key="3">
    <source>
        <dbReference type="ARBA" id="ARBA00022729"/>
    </source>
</evidence>
<dbReference type="NCBIfam" id="NF003676">
    <property type="entry name" value="PRK05303.1"/>
    <property type="match status" value="1"/>
</dbReference>
<name>A0AA45C8A8_9BACT</name>
<dbReference type="PANTHER" id="PTHR30381:SF0">
    <property type="entry name" value="FLAGELLAR P-RING PROTEIN"/>
    <property type="match status" value="1"/>
</dbReference>
<organism evidence="6 7">
    <name type="scientific">Oceanotoga teriensis</name>
    <dbReference type="NCBI Taxonomy" id="515440"/>
    <lineage>
        <taxon>Bacteria</taxon>
        <taxon>Thermotogati</taxon>
        <taxon>Thermotogota</taxon>
        <taxon>Thermotogae</taxon>
        <taxon>Petrotogales</taxon>
        <taxon>Petrotogaceae</taxon>
        <taxon>Oceanotoga</taxon>
    </lineage>
</organism>
<sequence>MSKKLLIVSIIIFSFAISFSAVRIKDISEFRGARDNQLFGIGLVTGLNGSGDSGNISSEMLSNMMANLGLETDSKLNSKNTAVVMVFANIPAFYKPGMKLDVTVTAVGDAKSIENGYLIQTPLQGADKRVYAVAQGSVITGGTDVKTSSNQQKKYKISGSIPQGAIVENEIPTQLVNEDTVTINLKNPDLSTASRVSRAINVTFSNKISKAIDASSIKINVPAVFEDDLISFLAMIEDVEVQPDNKAKIIINEKTGSIIFGGNVKVADTTTSYGNFVLSIKNGQVNGSPATIDNVISALKAAGAVPQDLIAIIQNLSAGNFIYADLVVM</sequence>
<keyword evidence="6" id="KW-0282">Flagellum</keyword>
<keyword evidence="6" id="KW-0969">Cilium</keyword>
<protein>
    <recommendedName>
        <fullName evidence="5">Flagellar P-ring protein</fullName>
    </recommendedName>
    <alternativeName>
        <fullName evidence="5">Basal body P-ring protein</fullName>
    </alternativeName>
</protein>